<evidence type="ECO:0000256" key="3">
    <source>
        <dbReference type="ARBA" id="ARBA00022692"/>
    </source>
</evidence>
<dbReference type="InterPro" id="IPR008506">
    <property type="entry name" value="SND2/TMEM208"/>
</dbReference>
<accession>A0A8H8S1R9</accession>
<evidence type="ECO:0000256" key="4">
    <source>
        <dbReference type="ARBA" id="ARBA00022824"/>
    </source>
</evidence>
<sequence>MLWSASGGYSSLGSSIGGTGVGFGVATISYSSRLTDLFSLVDSTGHWYPQILATWDRYPHPPPQPRHNQTGERYDIIPISGFERHHSFEYIFSHTAHTMAQKAKKDRAKANISTLNTLHITAIILNVAFILFSILIRRRSFLTYTILSLPSLIAEFILETTGRPKYDATTKALKSAGEDLAAEGLTEYMFDVIWVTWASLVAVVVFGNWGWLVWVVVPVFGVWKGWGLLGMARGMMGGGQGGQGQAPEQTAPGQGNRKQRRAA</sequence>
<organism evidence="9 10">
    <name type="scientific">Lachnellula occidentalis</name>
    <dbReference type="NCBI Taxonomy" id="215460"/>
    <lineage>
        <taxon>Eukaryota</taxon>
        <taxon>Fungi</taxon>
        <taxon>Dikarya</taxon>
        <taxon>Ascomycota</taxon>
        <taxon>Pezizomycotina</taxon>
        <taxon>Leotiomycetes</taxon>
        <taxon>Helotiales</taxon>
        <taxon>Lachnaceae</taxon>
        <taxon>Lachnellula</taxon>
    </lineage>
</organism>
<feature type="compositionally biased region" description="Low complexity" evidence="7">
    <location>
        <begin position="245"/>
        <end position="255"/>
    </location>
</feature>
<evidence type="ECO:0000256" key="8">
    <source>
        <dbReference type="SAM" id="Phobius"/>
    </source>
</evidence>
<dbReference type="Proteomes" id="UP000443090">
    <property type="component" value="Unassembled WGS sequence"/>
</dbReference>
<comment type="similarity">
    <text evidence="2">Belongs to the TMEM208 family.</text>
</comment>
<feature type="transmembrane region" description="Helical" evidence="8">
    <location>
        <begin position="117"/>
        <end position="136"/>
    </location>
</feature>
<dbReference type="EMBL" id="QGMI01000209">
    <property type="protein sequence ID" value="TVY45055.1"/>
    <property type="molecule type" value="Genomic_DNA"/>
</dbReference>
<evidence type="ECO:0000313" key="9">
    <source>
        <dbReference type="EMBL" id="TVY45055.1"/>
    </source>
</evidence>
<comment type="caution">
    <text evidence="9">The sequence shown here is derived from an EMBL/GenBank/DDBJ whole genome shotgun (WGS) entry which is preliminary data.</text>
</comment>
<dbReference type="Pfam" id="PF05620">
    <property type="entry name" value="TMEM208_SND2"/>
    <property type="match status" value="1"/>
</dbReference>
<gene>
    <name evidence="9" type="primary">mug69</name>
    <name evidence="9" type="ORF">LOCC1_G003638</name>
</gene>
<reference evidence="9 10" key="1">
    <citation type="submission" date="2018-05" db="EMBL/GenBank/DDBJ databases">
        <title>Genome sequencing and assembly of the regulated plant pathogen Lachnellula willkommii and related sister species for the development of diagnostic species identification markers.</title>
        <authorList>
            <person name="Giroux E."/>
            <person name="Bilodeau G."/>
        </authorList>
    </citation>
    <scope>NUCLEOTIDE SEQUENCE [LARGE SCALE GENOMIC DNA]</scope>
    <source>
        <strain evidence="9 10">CBS 160.35</strain>
    </source>
</reference>
<evidence type="ECO:0000313" key="10">
    <source>
        <dbReference type="Proteomes" id="UP000443090"/>
    </source>
</evidence>
<comment type="subcellular location">
    <subcellularLocation>
        <location evidence="1">Endoplasmic reticulum membrane</location>
        <topology evidence="1">Multi-pass membrane protein</topology>
    </subcellularLocation>
</comment>
<proteinExistence type="inferred from homology"/>
<name>A0A8H8S1R9_9HELO</name>
<keyword evidence="10" id="KW-1185">Reference proteome</keyword>
<protein>
    <submittedName>
        <fullName evidence="9">SRP-independent targeting protein-like protein</fullName>
    </submittedName>
</protein>
<dbReference type="AlphaFoldDB" id="A0A8H8S1R9"/>
<dbReference type="PANTHER" id="PTHR13505:SF7">
    <property type="entry name" value="TRANSMEMBRANE PROTEIN 208"/>
    <property type="match status" value="1"/>
</dbReference>
<keyword evidence="6 8" id="KW-0472">Membrane</keyword>
<evidence type="ECO:0000256" key="2">
    <source>
        <dbReference type="ARBA" id="ARBA00009950"/>
    </source>
</evidence>
<keyword evidence="3 8" id="KW-0812">Transmembrane</keyword>
<evidence type="ECO:0000256" key="1">
    <source>
        <dbReference type="ARBA" id="ARBA00004477"/>
    </source>
</evidence>
<dbReference type="GO" id="GO:0005789">
    <property type="term" value="C:endoplasmic reticulum membrane"/>
    <property type="evidence" value="ECO:0007669"/>
    <property type="project" value="UniProtKB-SubCell"/>
</dbReference>
<dbReference type="OrthoDB" id="10012212at2759"/>
<evidence type="ECO:0000256" key="7">
    <source>
        <dbReference type="SAM" id="MobiDB-lite"/>
    </source>
</evidence>
<keyword evidence="4" id="KW-0256">Endoplasmic reticulum</keyword>
<evidence type="ECO:0000256" key="6">
    <source>
        <dbReference type="ARBA" id="ARBA00023136"/>
    </source>
</evidence>
<feature type="region of interest" description="Disordered" evidence="7">
    <location>
        <begin position="239"/>
        <end position="263"/>
    </location>
</feature>
<keyword evidence="5 8" id="KW-1133">Transmembrane helix</keyword>
<dbReference type="PANTHER" id="PTHR13505">
    <property type="entry name" value="TRANSMEMBRANE PROTEIN 208"/>
    <property type="match status" value="1"/>
</dbReference>
<feature type="transmembrane region" description="Helical" evidence="8">
    <location>
        <begin position="194"/>
        <end position="223"/>
    </location>
</feature>
<feature type="transmembrane region" description="Helical" evidence="8">
    <location>
        <begin position="141"/>
        <end position="158"/>
    </location>
</feature>
<evidence type="ECO:0000256" key="5">
    <source>
        <dbReference type="ARBA" id="ARBA00022989"/>
    </source>
</evidence>
<dbReference type="GO" id="GO:0005773">
    <property type="term" value="C:vacuole"/>
    <property type="evidence" value="ECO:0007669"/>
    <property type="project" value="GOC"/>
</dbReference>
<dbReference type="GO" id="GO:0006624">
    <property type="term" value="P:vacuolar protein processing"/>
    <property type="evidence" value="ECO:0007669"/>
    <property type="project" value="TreeGrafter"/>
</dbReference>